<dbReference type="Proteomes" id="UP000712600">
    <property type="component" value="Unassembled WGS sequence"/>
</dbReference>
<sequence length="298" mass="33565">MRLKNRTGVTIKEDTGEIDMPEEWWQERSEEIPDALRIKKHPLVCLDLMESVFRNCRVGDEPAQSPSLSRLNQQTINLTETEETVPNTQIAEDDGYHHSTQEDMADTNQNEDVTETPNGAQISSRRGRQPRRRSAIENVIENSAHFITEYRERRGAILLYQDAINALRRVNIPKRTPFWRAAVRCLTQANYASAFVALEEEEKIDWLEAITGFSKDGERFNDYETGSGCNGFVGVSGGLEGRARGTNNNYGVPSGGFSNNNPSSSNYEDTDGQNELNGYMTSGFRDLLGVENETMNID</sequence>
<name>A0A8S9NG30_BRACR</name>
<reference evidence="2" key="1">
    <citation type="submission" date="2019-12" db="EMBL/GenBank/DDBJ databases">
        <title>Genome sequencing and annotation of Brassica cretica.</title>
        <authorList>
            <person name="Studholme D.J."/>
            <person name="Sarris P."/>
        </authorList>
    </citation>
    <scope>NUCLEOTIDE SEQUENCE</scope>
    <source>
        <strain evidence="2">PFS-109/04</strain>
        <tissue evidence="2">Leaf</tissue>
    </source>
</reference>
<evidence type="ECO:0000313" key="2">
    <source>
        <dbReference type="EMBL" id="KAF3503490.1"/>
    </source>
</evidence>
<dbReference type="EMBL" id="QGKX02001621">
    <property type="protein sequence ID" value="KAF3503490.1"/>
    <property type="molecule type" value="Genomic_DNA"/>
</dbReference>
<comment type="caution">
    <text evidence="2">The sequence shown here is derived from an EMBL/GenBank/DDBJ whole genome shotgun (WGS) entry which is preliminary data.</text>
</comment>
<accession>A0A8S9NG30</accession>
<evidence type="ECO:0000256" key="1">
    <source>
        <dbReference type="SAM" id="MobiDB-lite"/>
    </source>
</evidence>
<organism evidence="2 3">
    <name type="scientific">Brassica cretica</name>
    <name type="common">Mustard</name>
    <dbReference type="NCBI Taxonomy" id="69181"/>
    <lineage>
        <taxon>Eukaryota</taxon>
        <taxon>Viridiplantae</taxon>
        <taxon>Streptophyta</taxon>
        <taxon>Embryophyta</taxon>
        <taxon>Tracheophyta</taxon>
        <taxon>Spermatophyta</taxon>
        <taxon>Magnoliopsida</taxon>
        <taxon>eudicotyledons</taxon>
        <taxon>Gunneridae</taxon>
        <taxon>Pentapetalae</taxon>
        <taxon>rosids</taxon>
        <taxon>malvids</taxon>
        <taxon>Brassicales</taxon>
        <taxon>Brassicaceae</taxon>
        <taxon>Brassiceae</taxon>
        <taxon>Brassica</taxon>
    </lineage>
</organism>
<feature type="region of interest" description="Disordered" evidence="1">
    <location>
        <begin position="244"/>
        <end position="272"/>
    </location>
</feature>
<feature type="compositionally biased region" description="Polar residues" evidence="1">
    <location>
        <begin position="106"/>
        <end position="122"/>
    </location>
</feature>
<feature type="region of interest" description="Disordered" evidence="1">
    <location>
        <begin position="100"/>
        <end position="133"/>
    </location>
</feature>
<proteinExistence type="predicted"/>
<dbReference type="InterPro" id="IPR045026">
    <property type="entry name" value="LIMYB"/>
</dbReference>
<protein>
    <submittedName>
        <fullName evidence="2">Uncharacterized protein</fullName>
    </submittedName>
</protein>
<dbReference type="PANTHER" id="PTHR47584:SF19">
    <property type="entry name" value="L10-INTERACTING MYB DOMAIN-CONTAINING PROTEIN-LIKE"/>
    <property type="match status" value="1"/>
</dbReference>
<dbReference type="PANTHER" id="PTHR47584">
    <property type="match status" value="1"/>
</dbReference>
<evidence type="ECO:0000313" key="3">
    <source>
        <dbReference type="Proteomes" id="UP000712600"/>
    </source>
</evidence>
<dbReference type="AlphaFoldDB" id="A0A8S9NG30"/>
<gene>
    <name evidence="2" type="ORF">F2Q69_00041090</name>
</gene>